<dbReference type="AlphaFoldDB" id="A0A8J6EBQ3"/>
<evidence type="ECO:0000256" key="2">
    <source>
        <dbReference type="ARBA" id="ARBA00022741"/>
    </source>
</evidence>
<gene>
    <name evidence="5" type="ORF">GDO78_020124</name>
</gene>
<keyword evidence="6" id="KW-1185">Reference proteome</keyword>
<evidence type="ECO:0000256" key="3">
    <source>
        <dbReference type="ARBA" id="ARBA00022840"/>
    </source>
</evidence>
<comment type="similarity">
    <text evidence="1">Belongs to the AAA ATPase family.</text>
</comment>
<evidence type="ECO:0000256" key="4">
    <source>
        <dbReference type="SAM" id="Coils"/>
    </source>
</evidence>
<comment type="caution">
    <text evidence="5">The sequence shown here is derived from an EMBL/GenBank/DDBJ whole genome shotgun (WGS) entry which is preliminary data.</text>
</comment>
<accession>A0A8J6EBQ3</accession>
<dbReference type="GO" id="GO:0003682">
    <property type="term" value="F:chromatin binding"/>
    <property type="evidence" value="ECO:0007669"/>
    <property type="project" value="TreeGrafter"/>
</dbReference>
<evidence type="ECO:0000313" key="6">
    <source>
        <dbReference type="Proteomes" id="UP000770717"/>
    </source>
</evidence>
<feature type="coiled-coil region" evidence="4">
    <location>
        <begin position="62"/>
        <end position="89"/>
    </location>
</feature>
<dbReference type="GO" id="GO:0006334">
    <property type="term" value="P:nucleosome assembly"/>
    <property type="evidence" value="ECO:0007669"/>
    <property type="project" value="TreeGrafter"/>
</dbReference>
<keyword evidence="4" id="KW-0175">Coiled coil</keyword>
<dbReference type="GO" id="GO:0005634">
    <property type="term" value="C:nucleus"/>
    <property type="evidence" value="ECO:0007669"/>
    <property type="project" value="TreeGrafter"/>
</dbReference>
<proteinExistence type="inferred from homology"/>
<dbReference type="InterPro" id="IPR045199">
    <property type="entry name" value="ATAD2-like"/>
</dbReference>
<dbReference type="OrthoDB" id="5421at2759"/>
<dbReference type="PANTHER" id="PTHR23069:SF4">
    <property type="entry name" value="ATPASE FAMILY AAA DOMAIN-CONTAINING PROTEIN 2"/>
    <property type="match status" value="1"/>
</dbReference>
<keyword evidence="3" id="KW-0067">ATP-binding</keyword>
<dbReference type="Proteomes" id="UP000770717">
    <property type="component" value="Unassembled WGS sequence"/>
</dbReference>
<name>A0A8J6EBQ3_ELECQ</name>
<dbReference type="GO" id="GO:0006337">
    <property type="term" value="P:nucleosome disassembly"/>
    <property type="evidence" value="ECO:0007669"/>
    <property type="project" value="TreeGrafter"/>
</dbReference>
<dbReference type="PANTHER" id="PTHR23069">
    <property type="entry name" value="AAA DOMAIN-CONTAINING"/>
    <property type="match status" value="1"/>
</dbReference>
<dbReference type="GO" id="GO:0042393">
    <property type="term" value="F:histone binding"/>
    <property type="evidence" value="ECO:0007669"/>
    <property type="project" value="TreeGrafter"/>
</dbReference>
<sequence>MQDLFLDDYGEVFHVPLPSKEERRAFFEDLILNQAAKPPTSKKKAVLQALEVLPVAPLPEPRQLTAEDLKRLEEQEEDTLRELRLFLRDVTHRLAIDKRFRAFTKPVDPEE</sequence>
<organism evidence="5 6">
    <name type="scientific">Eleutherodactylus coqui</name>
    <name type="common">Puerto Rican coqui</name>
    <dbReference type="NCBI Taxonomy" id="57060"/>
    <lineage>
        <taxon>Eukaryota</taxon>
        <taxon>Metazoa</taxon>
        <taxon>Chordata</taxon>
        <taxon>Craniata</taxon>
        <taxon>Vertebrata</taxon>
        <taxon>Euteleostomi</taxon>
        <taxon>Amphibia</taxon>
        <taxon>Batrachia</taxon>
        <taxon>Anura</taxon>
        <taxon>Neobatrachia</taxon>
        <taxon>Hyloidea</taxon>
        <taxon>Eleutherodactylidae</taxon>
        <taxon>Eleutherodactylinae</taxon>
        <taxon>Eleutherodactylus</taxon>
        <taxon>Eleutherodactylus</taxon>
    </lineage>
</organism>
<dbReference type="GO" id="GO:0045815">
    <property type="term" value="P:transcription initiation-coupled chromatin remodeling"/>
    <property type="evidence" value="ECO:0007669"/>
    <property type="project" value="TreeGrafter"/>
</dbReference>
<dbReference type="EMBL" id="WNTK01046396">
    <property type="protein sequence ID" value="KAG9460691.1"/>
    <property type="molecule type" value="Genomic_DNA"/>
</dbReference>
<evidence type="ECO:0000256" key="1">
    <source>
        <dbReference type="ARBA" id="ARBA00006914"/>
    </source>
</evidence>
<evidence type="ECO:0000313" key="5">
    <source>
        <dbReference type="EMBL" id="KAG9460691.1"/>
    </source>
</evidence>
<reference evidence="5" key="1">
    <citation type="thesis" date="2020" institute="ProQuest LLC" country="789 East Eisenhower Parkway, Ann Arbor, MI, USA">
        <title>Comparative Genomics and Chromosome Evolution.</title>
        <authorList>
            <person name="Mudd A.B."/>
        </authorList>
    </citation>
    <scope>NUCLEOTIDE SEQUENCE</scope>
    <source>
        <strain evidence="5">HN-11 Male</strain>
        <tissue evidence="5">Kidney and liver</tissue>
    </source>
</reference>
<protein>
    <submittedName>
        <fullName evidence="5">Uncharacterized protein</fullName>
    </submittedName>
</protein>
<dbReference type="GO" id="GO:0016887">
    <property type="term" value="F:ATP hydrolysis activity"/>
    <property type="evidence" value="ECO:0007669"/>
    <property type="project" value="TreeGrafter"/>
</dbReference>
<dbReference type="GO" id="GO:0005524">
    <property type="term" value="F:ATP binding"/>
    <property type="evidence" value="ECO:0007669"/>
    <property type="project" value="UniProtKB-KW"/>
</dbReference>
<feature type="non-terminal residue" evidence="5">
    <location>
        <position position="111"/>
    </location>
</feature>
<keyword evidence="2" id="KW-0547">Nucleotide-binding</keyword>